<accession>C5DHH4</accession>
<gene>
    <name evidence="1" type="ordered locus">KLTH0E04356g</name>
</gene>
<organism evidence="1 2">
    <name type="scientific">Lachancea thermotolerans (strain ATCC 56472 / CBS 6340 / NRRL Y-8284)</name>
    <name type="common">Yeast</name>
    <name type="synonym">Kluyveromyces thermotolerans</name>
    <dbReference type="NCBI Taxonomy" id="559295"/>
    <lineage>
        <taxon>Eukaryota</taxon>
        <taxon>Fungi</taxon>
        <taxon>Dikarya</taxon>
        <taxon>Ascomycota</taxon>
        <taxon>Saccharomycotina</taxon>
        <taxon>Saccharomycetes</taxon>
        <taxon>Saccharomycetales</taxon>
        <taxon>Saccharomycetaceae</taxon>
        <taxon>Lachancea</taxon>
    </lineage>
</organism>
<protein>
    <submittedName>
        <fullName evidence="1">KLTH0E04356p</fullName>
    </submittedName>
</protein>
<dbReference type="KEGG" id="lth:KLTH0E04356g"/>
<sequence>MYLLRRRLRHLKTISIFNVSLIKEQGNHAIEVKAVPSVFVVIEDLKGRCLYVSEVQAGTQLHAQFNELPQLSYTISKVRLKVIGRVPGDLLADDSEEAWVVLADHVLSFNQLHHVPDNDLPLNFFKGVNVPVLHFSDGIFTLNGAIKSIVDSRDKASTSCTSTRAKSFNFNSLLKLNKLLEYSTQLHSELCELSNSISSEVPDQGECYSKNLLIDARKNLEETIRLRQERIKYLQDAVHGRPSAPRNSAEDAKVNEEYGSTFFEYSDTKHHLKTLKARRMQQLFQAMQETDLFTSNGLVIPDSEQSVFYAQLRKLNATSLARDSNRISTNTLLGHYLLFLHILSEKILFVRLPHRLSYYGSTSVINNQLPLYLTSSPTQQHVADFERAVDLFNLDIMQVRQFLERHR</sequence>
<proteinExistence type="predicted"/>
<dbReference type="Proteomes" id="UP000002036">
    <property type="component" value="Chromosome E"/>
</dbReference>
<dbReference type="RefSeq" id="XP_002553672.1">
    <property type="nucleotide sequence ID" value="XM_002553626.1"/>
</dbReference>
<evidence type="ECO:0000313" key="1">
    <source>
        <dbReference type="EMBL" id="CAR23235.1"/>
    </source>
</evidence>
<dbReference type="AlphaFoldDB" id="C5DHH4"/>
<dbReference type="GO" id="GO:0034272">
    <property type="term" value="C:phosphatidylinositol 3-kinase complex, class III, type II"/>
    <property type="evidence" value="ECO:0007669"/>
    <property type="project" value="InterPro"/>
</dbReference>
<dbReference type="STRING" id="559295.C5DHH4"/>
<dbReference type="HOGENOM" id="CLU_050916_0_0_1"/>
<dbReference type="Pfam" id="PF17649">
    <property type="entry name" value="VPS38"/>
    <property type="match status" value="1"/>
</dbReference>
<evidence type="ECO:0000313" key="2">
    <source>
        <dbReference type="Proteomes" id="UP000002036"/>
    </source>
</evidence>
<keyword evidence="2" id="KW-1185">Reference proteome</keyword>
<dbReference type="GeneID" id="8291821"/>
<dbReference type="InParanoid" id="C5DHH4"/>
<reference evidence="1 2" key="1">
    <citation type="journal article" date="2009" name="Genome Res.">
        <title>Comparative genomics of protoploid Saccharomycetaceae.</title>
        <authorList>
            <consortium name="The Genolevures Consortium"/>
            <person name="Souciet J.-L."/>
            <person name="Dujon B."/>
            <person name="Gaillardin C."/>
            <person name="Johnston M."/>
            <person name="Baret P.V."/>
            <person name="Cliften P."/>
            <person name="Sherman D.J."/>
            <person name="Weissenbach J."/>
            <person name="Westhof E."/>
            <person name="Wincker P."/>
            <person name="Jubin C."/>
            <person name="Poulain J."/>
            <person name="Barbe V."/>
            <person name="Segurens B."/>
            <person name="Artiguenave F."/>
            <person name="Anthouard V."/>
            <person name="Vacherie B."/>
            <person name="Val M.-E."/>
            <person name="Fulton R.S."/>
            <person name="Minx P."/>
            <person name="Wilson R."/>
            <person name="Durrens P."/>
            <person name="Jean G."/>
            <person name="Marck C."/>
            <person name="Martin T."/>
            <person name="Nikolski M."/>
            <person name="Rolland T."/>
            <person name="Seret M.-L."/>
            <person name="Casaregola S."/>
            <person name="Despons L."/>
            <person name="Fairhead C."/>
            <person name="Fischer G."/>
            <person name="Lafontaine I."/>
            <person name="Leh V."/>
            <person name="Lemaire M."/>
            <person name="de Montigny J."/>
            <person name="Neuveglise C."/>
            <person name="Thierry A."/>
            <person name="Blanc-Lenfle I."/>
            <person name="Bleykasten C."/>
            <person name="Diffels J."/>
            <person name="Fritsch E."/>
            <person name="Frangeul L."/>
            <person name="Goeffon A."/>
            <person name="Jauniaux N."/>
            <person name="Kachouri-Lafond R."/>
            <person name="Payen C."/>
            <person name="Potier S."/>
            <person name="Pribylova L."/>
            <person name="Ozanne C."/>
            <person name="Richard G.-F."/>
            <person name="Sacerdot C."/>
            <person name="Straub M.-L."/>
            <person name="Talla E."/>
        </authorList>
    </citation>
    <scope>NUCLEOTIDE SEQUENCE [LARGE SCALE GENOMIC DNA]</scope>
    <source>
        <strain evidence="2">ATCC 56472 / CBS 6340 / NRRL Y-8284</strain>
    </source>
</reference>
<dbReference type="FunCoup" id="C5DHH4">
    <property type="interactions" value="39"/>
</dbReference>
<name>C5DHH4_LACTC</name>
<dbReference type="OMA" id="AFNENIM"/>
<dbReference type="eggNOG" id="ENOG502RY42">
    <property type="taxonomic scope" value="Eukaryota"/>
</dbReference>
<dbReference type="OrthoDB" id="4069826at2759"/>
<dbReference type="EMBL" id="CU928169">
    <property type="protein sequence ID" value="CAR23235.1"/>
    <property type="molecule type" value="Genomic_DNA"/>
</dbReference>
<dbReference type="InterPro" id="IPR040939">
    <property type="entry name" value="Vps38"/>
</dbReference>